<evidence type="ECO:0000256" key="5">
    <source>
        <dbReference type="ARBA" id="ARBA00022475"/>
    </source>
</evidence>
<name>A0ABR3PFA7_9PEZI</name>
<feature type="transmembrane region" description="Helical" evidence="15">
    <location>
        <begin position="217"/>
        <end position="236"/>
    </location>
</feature>
<dbReference type="EMBL" id="JBFMKM010000008">
    <property type="protein sequence ID" value="KAL1304831.1"/>
    <property type="molecule type" value="Genomic_DNA"/>
</dbReference>
<keyword evidence="10" id="KW-0406">Ion transport</keyword>
<dbReference type="PANTHER" id="PTHR32361:SF9">
    <property type="entry name" value="FERRIC REDUCTASE TRANSMEMBRANE COMPONENT 3-RELATED"/>
    <property type="match status" value="1"/>
</dbReference>
<evidence type="ECO:0000256" key="7">
    <source>
        <dbReference type="ARBA" id="ARBA00022982"/>
    </source>
</evidence>
<keyword evidence="4" id="KW-0813">Transport</keyword>
<dbReference type="InterPro" id="IPR017938">
    <property type="entry name" value="Riboflavin_synthase-like_b-brl"/>
</dbReference>
<evidence type="ECO:0000313" key="17">
    <source>
        <dbReference type="EMBL" id="KAL1304831.1"/>
    </source>
</evidence>
<dbReference type="Proteomes" id="UP001562354">
    <property type="component" value="Unassembled WGS sequence"/>
</dbReference>
<evidence type="ECO:0000256" key="12">
    <source>
        <dbReference type="ARBA" id="ARBA00023180"/>
    </source>
</evidence>
<comment type="catalytic activity">
    <reaction evidence="13">
        <text>2 a Fe(II)-siderophore + NADP(+) + H(+) = 2 a Fe(III)-siderophore + NADPH</text>
        <dbReference type="Rhea" id="RHEA:28795"/>
        <dbReference type="Rhea" id="RHEA-COMP:11342"/>
        <dbReference type="Rhea" id="RHEA-COMP:11344"/>
        <dbReference type="ChEBI" id="CHEBI:15378"/>
        <dbReference type="ChEBI" id="CHEBI:29033"/>
        <dbReference type="ChEBI" id="CHEBI:29034"/>
        <dbReference type="ChEBI" id="CHEBI:57783"/>
        <dbReference type="ChEBI" id="CHEBI:58349"/>
        <dbReference type="EC" id="1.16.1.9"/>
    </reaction>
</comment>
<evidence type="ECO:0000256" key="11">
    <source>
        <dbReference type="ARBA" id="ARBA00023136"/>
    </source>
</evidence>
<accession>A0ABR3PFA7</accession>
<dbReference type="SFLD" id="SFLDG01168">
    <property type="entry name" value="Ferric_reductase_subgroup_(FRE"/>
    <property type="match status" value="1"/>
</dbReference>
<keyword evidence="11 15" id="KW-0472">Membrane</keyword>
<dbReference type="RefSeq" id="XP_069201105.1">
    <property type="nucleotide sequence ID" value="XM_069343277.1"/>
</dbReference>
<sequence length="729" mass="81123">MDMDQGGMDMSMGSMSSGKGVPSYFAMEQMYWAVVGAAIGAFTLTNVYGWLLYMQRIRAIDQTPAKPKSLPFVAMASATAILRELGNVSLPLLSIKSWRIPSPTLGRTSIVLGNLITLLVLSFYKLDISDRWSYESIGYRTGFINVCQLPLLFLLAGKRNIIGYLTGTSYERINWLHRWASRCLLLTATIHMGYWFADWAPFDYIGTKIRTDDITKHGVAAWAILVWIVFSSMTPIRGWCYEFFVFQHIVSFAAFIGMVYLHVPIEVRYWIWICVGFFFFDRFVRGCFYLYNNLSLLHPKQRREGTMGSFWALKAEFTALSNDVVKVNIRDPPISWTPGQHVFLTCQALAPLQAHPFTIASLPVDGQMSFLIQAKGGSTKKLLRHAGRVELSLPQSNRDIARQSAKSVAIEGPYGRIRPLKQFDSVVLLAGSTGASFTMPLVRDLIESWKTWSKASKSSRNRVVTRRIRYVWIVKSGKQLDWFAQELRQVIEDVQTLQSEGHDIEVEISAYITCDETFTTEQKSILEALHSSSSPKAPAQREHGSIDVLPTPEETEYPNDNKKDLYKKDMIEEREVYEPSINSDANAGPSNPSCGPNGTCCCTATIEDEDADDAIRPACTCNCGAGAGPSTTESSAASSIISFDEKSKPKPKQPLLHSAINIFSGRPACRNLIRKSLEQAHGESAVVVCGPAGLVDDVRVSTVSLSDERAVHKGTGAQGIWLHTEAFGY</sequence>
<reference evidence="17 18" key="1">
    <citation type="submission" date="2024-07" db="EMBL/GenBank/DDBJ databases">
        <title>Draft sequence of the Neodothiora populina.</title>
        <authorList>
            <person name="Drown D.D."/>
            <person name="Schuette U.S."/>
            <person name="Buechlein A.B."/>
            <person name="Rusch D.R."/>
            <person name="Winton L.W."/>
            <person name="Adams G.A."/>
        </authorList>
    </citation>
    <scope>NUCLEOTIDE SEQUENCE [LARGE SCALE GENOMIC DNA]</scope>
    <source>
        <strain evidence="17 18">CPC 39397</strain>
    </source>
</reference>
<dbReference type="InterPro" id="IPR039261">
    <property type="entry name" value="FNR_nucleotide-bd"/>
</dbReference>
<organism evidence="17 18">
    <name type="scientific">Neodothiora populina</name>
    <dbReference type="NCBI Taxonomy" id="2781224"/>
    <lineage>
        <taxon>Eukaryota</taxon>
        <taxon>Fungi</taxon>
        <taxon>Dikarya</taxon>
        <taxon>Ascomycota</taxon>
        <taxon>Pezizomycotina</taxon>
        <taxon>Dothideomycetes</taxon>
        <taxon>Dothideomycetidae</taxon>
        <taxon>Dothideales</taxon>
        <taxon>Dothioraceae</taxon>
        <taxon>Neodothiora</taxon>
    </lineage>
</organism>
<dbReference type="SFLD" id="SFLDS00052">
    <property type="entry name" value="Ferric_Reductase_Domain"/>
    <property type="match status" value="1"/>
</dbReference>
<dbReference type="SUPFAM" id="SSF52343">
    <property type="entry name" value="Ferredoxin reductase-like, C-terminal NADP-linked domain"/>
    <property type="match status" value="1"/>
</dbReference>
<keyword evidence="12" id="KW-0325">Glycoprotein</keyword>
<feature type="transmembrane region" description="Helical" evidence="15">
    <location>
        <begin position="269"/>
        <end position="291"/>
    </location>
</feature>
<evidence type="ECO:0000259" key="16">
    <source>
        <dbReference type="PROSITE" id="PS51384"/>
    </source>
</evidence>
<dbReference type="Gene3D" id="2.40.30.10">
    <property type="entry name" value="Translation factors"/>
    <property type="match status" value="1"/>
</dbReference>
<evidence type="ECO:0000256" key="15">
    <source>
        <dbReference type="SAM" id="Phobius"/>
    </source>
</evidence>
<keyword evidence="7" id="KW-0249">Electron transport</keyword>
<keyword evidence="5" id="KW-1003">Cell membrane</keyword>
<keyword evidence="6 15" id="KW-0812">Transmembrane</keyword>
<proteinExistence type="inferred from homology"/>
<dbReference type="InterPro" id="IPR017927">
    <property type="entry name" value="FAD-bd_FR_type"/>
</dbReference>
<feature type="compositionally biased region" description="Low complexity" evidence="14">
    <location>
        <begin position="630"/>
        <end position="642"/>
    </location>
</feature>
<evidence type="ECO:0000256" key="4">
    <source>
        <dbReference type="ARBA" id="ARBA00022448"/>
    </source>
</evidence>
<feature type="transmembrane region" description="Helical" evidence="15">
    <location>
        <begin position="30"/>
        <end position="53"/>
    </location>
</feature>
<dbReference type="EC" id="1.16.1.9" evidence="3"/>
<dbReference type="Pfam" id="PF08030">
    <property type="entry name" value="NAD_binding_6"/>
    <property type="match status" value="1"/>
</dbReference>
<dbReference type="CDD" id="cd06186">
    <property type="entry name" value="NOX_Duox_like_FAD_NADP"/>
    <property type="match status" value="1"/>
</dbReference>
<feature type="region of interest" description="Disordered" evidence="14">
    <location>
        <begin position="626"/>
        <end position="651"/>
    </location>
</feature>
<dbReference type="PROSITE" id="PS51384">
    <property type="entry name" value="FAD_FR"/>
    <property type="match status" value="1"/>
</dbReference>
<evidence type="ECO:0000256" key="2">
    <source>
        <dbReference type="ARBA" id="ARBA00006278"/>
    </source>
</evidence>
<keyword evidence="8 15" id="KW-1133">Transmembrane helix</keyword>
<keyword evidence="18" id="KW-1185">Reference proteome</keyword>
<gene>
    <name evidence="17" type="ORF">AAFC00_003758</name>
</gene>
<feature type="region of interest" description="Disordered" evidence="14">
    <location>
        <begin position="529"/>
        <end position="561"/>
    </location>
</feature>
<evidence type="ECO:0000256" key="9">
    <source>
        <dbReference type="ARBA" id="ARBA00023002"/>
    </source>
</evidence>
<dbReference type="InterPro" id="IPR051410">
    <property type="entry name" value="Ferric/Cupric_Reductase"/>
</dbReference>
<dbReference type="InterPro" id="IPR013130">
    <property type="entry name" value="Fe3_Rdtase_TM_dom"/>
</dbReference>
<evidence type="ECO:0000256" key="10">
    <source>
        <dbReference type="ARBA" id="ARBA00023065"/>
    </source>
</evidence>
<comment type="subcellular location">
    <subcellularLocation>
        <location evidence="1">Cell membrane</location>
        <topology evidence="1">Multi-pass membrane protein</topology>
    </subcellularLocation>
</comment>
<dbReference type="GeneID" id="95977458"/>
<evidence type="ECO:0000256" key="14">
    <source>
        <dbReference type="SAM" id="MobiDB-lite"/>
    </source>
</evidence>
<comment type="caution">
    <text evidence="17">The sequence shown here is derived from an EMBL/GenBank/DDBJ whole genome shotgun (WGS) entry which is preliminary data.</text>
</comment>
<dbReference type="Pfam" id="PF08022">
    <property type="entry name" value="FAD_binding_8"/>
    <property type="match status" value="1"/>
</dbReference>
<evidence type="ECO:0000256" key="13">
    <source>
        <dbReference type="ARBA" id="ARBA00048483"/>
    </source>
</evidence>
<evidence type="ECO:0000256" key="1">
    <source>
        <dbReference type="ARBA" id="ARBA00004651"/>
    </source>
</evidence>
<protein>
    <recommendedName>
        <fullName evidence="3">ferric-chelate reductase (NADPH)</fullName>
        <ecNumber evidence="3">1.16.1.9</ecNumber>
    </recommendedName>
</protein>
<comment type="similarity">
    <text evidence="2">Belongs to the ferric reductase (FRE) family.</text>
</comment>
<evidence type="ECO:0000256" key="3">
    <source>
        <dbReference type="ARBA" id="ARBA00012668"/>
    </source>
</evidence>
<keyword evidence="9" id="KW-0560">Oxidoreductase</keyword>
<dbReference type="InterPro" id="IPR013121">
    <property type="entry name" value="Fe_red_NAD-bd_6"/>
</dbReference>
<dbReference type="InterPro" id="IPR013112">
    <property type="entry name" value="FAD-bd_8"/>
</dbReference>
<dbReference type="SUPFAM" id="SSF63380">
    <property type="entry name" value="Riboflavin synthase domain-like"/>
    <property type="match status" value="1"/>
</dbReference>
<evidence type="ECO:0000313" key="18">
    <source>
        <dbReference type="Proteomes" id="UP001562354"/>
    </source>
</evidence>
<feature type="domain" description="FAD-binding FR-type" evidence="16">
    <location>
        <begin position="307"/>
        <end position="420"/>
    </location>
</feature>
<dbReference type="Gene3D" id="3.40.50.80">
    <property type="entry name" value="Nucleotide-binding domain of ferredoxin-NADP reductase (FNR) module"/>
    <property type="match status" value="2"/>
</dbReference>
<dbReference type="PANTHER" id="PTHR32361">
    <property type="entry name" value="FERRIC/CUPRIC REDUCTASE TRANSMEMBRANE COMPONENT"/>
    <property type="match status" value="1"/>
</dbReference>
<evidence type="ECO:0000256" key="8">
    <source>
        <dbReference type="ARBA" id="ARBA00022989"/>
    </source>
</evidence>
<evidence type="ECO:0000256" key="6">
    <source>
        <dbReference type="ARBA" id="ARBA00022692"/>
    </source>
</evidence>
<feature type="transmembrane region" description="Helical" evidence="15">
    <location>
        <begin position="243"/>
        <end position="263"/>
    </location>
</feature>
<dbReference type="Pfam" id="PF01794">
    <property type="entry name" value="Ferric_reduct"/>
    <property type="match status" value="1"/>
</dbReference>